<dbReference type="RefSeq" id="WP_014043717.1">
    <property type="nucleotide sequence ID" value="NC_015952.1"/>
</dbReference>
<organism evidence="1 2">
    <name type="scientific">Streptomyces violaceusniger (strain Tu 4113)</name>
    <dbReference type="NCBI Taxonomy" id="653045"/>
    <lineage>
        <taxon>Bacteria</taxon>
        <taxon>Bacillati</taxon>
        <taxon>Actinomycetota</taxon>
        <taxon>Actinomycetes</taxon>
        <taxon>Kitasatosporales</taxon>
        <taxon>Streptomycetaceae</taxon>
        <taxon>Streptomyces</taxon>
        <taxon>Streptomyces violaceusniger group</taxon>
    </lineage>
</organism>
<gene>
    <name evidence="1" type="ORF">Strvi_0005</name>
</gene>
<dbReference type="Proteomes" id="UP000008703">
    <property type="component" value="Plasmid pSTRVI02"/>
</dbReference>
<reference evidence="1" key="1">
    <citation type="submission" date="2011-08" db="EMBL/GenBank/DDBJ databases">
        <title>Complete sequence of plasmid 2 of Streptomyces violaceusniger Tu 4113.</title>
        <authorList>
            <consortium name="US DOE Joint Genome Institute"/>
            <person name="Lucas S."/>
            <person name="Han J."/>
            <person name="Lapidus A."/>
            <person name="Cheng J.-F."/>
            <person name="Goodwin L."/>
            <person name="Pitluck S."/>
            <person name="Peters L."/>
            <person name="Ivanova N."/>
            <person name="Daligault H."/>
            <person name="Detter J.C."/>
            <person name="Han C."/>
            <person name="Tapia R."/>
            <person name="Land M."/>
            <person name="Hauser L."/>
            <person name="Kyrpides N."/>
            <person name="Ivanova N."/>
            <person name="Pagani I."/>
            <person name="Hagen A."/>
            <person name="Katz L."/>
            <person name="Fiedler H.-P."/>
            <person name="Keasling J."/>
            <person name="Fortman J."/>
            <person name="Woyke T."/>
        </authorList>
    </citation>
    <scope>NUCLEOTIDE SEQUENCE [LARGE SCALE GENOMIC DNA]</scope>
    <source>
        <strain evidence="1">Tu 4113</strain>
        <plasmid evidence="1">pSTRVI02</plasmid>
    </source>
</reference>
<accession>G2PHD6</accession>
<evidence type="ECO:0000313" key="2">
    <source>
        <dbReference type="Proteomes" id="UP000008703"/>
    </source>
</evidence>
<sequence length="390" mass="42097">MALSRCAPRVEIAPPTPRPRRYGLFSAAEVREVEDGTWSHGIQYRTESCSGSVYTWPKPCPPDCDPTSAVPPSRIIVEVVYDTEEINFTTYSLIRARVIEPETAADLPYRAVITVDTSCGPSADIAPGSRAEECTTIARRAQEGGPKPITVTVRESFNGEETTVQLAPGASTQVILCADKDEPRRKVLDGLGPWIGAEPFPVYTSVHCMPGGDFAKEARRIARNRLTCREECAVEEYLWTQLAADGGQYIGNPSAPKSITCAMAEIEAALMQARGCTAGVIHVPARLSLPLSMNGCCLIEGEGASLRTRMGSEVVFGACYDPRMRPDGMLADPDLTVIIGTGPVIVQRGPISTYEGLDKQTNDYAAVAERTYAVIADCPLVWTVADTCDC</sequence>
<proteinExistence type="predicted"/>
<dbReference type="EMBL" id="CP002996">
    <property type="protein sequence ID" value="AEM88782.1"/>
    <property type="molecule type" value="Genomic_DNA"/>
</dbReference>
<keyword evidence="1" id="KW-0614">Plasmid</keyword>
<keyword evidence="2" id="KW-1185">Reference proteome</keyword>
<name>G2PHD6_STRV4</name>
<dbReference type="HOGENOM" id="CLU_707724_0_0_11"/>
<dbReference type="eggNOG" id="ENOG5031FCB">
    <property type="taxonomic scope" value="Bacteria"/>
</dbReference>
<dbReference type="KEGG" id="svl:Strvi_0005"/>
<protein>
    <submittedName>
        <fullName evidence="1">Uncharacterized protein</fullName>
    </submittedName>
</protein>
<geneLocation type="plasmid" evidence="1 2">
    <name>pSTRVI02</name>
</geneLocation>
<evidence type="ECO:0000313" key="1">
    <source>
        <dbReference type="EMBL" id="AEM88782.1"/>
    </source>
</evidence>
<dbReference type="AlphaFoldDB" id="G2PHD6"/>